<keyword evidence="5 9" id="KW-0560">Oxidoreductase</keyword>
<evidence type="ECO:0000313" key="13">
    <source>
        <dbReference type="Proteomes" id="UP000436181"/>
    </source>
</evidence>
<dbReference type="PRINTS" id="PR00411">
    <property type="entry name" value="PNDRDTASEI"/>
</dbReference>
<dbReference type="RefSeq" id="WP_151844079.1">
    <property type="nucleotide sequence ID" value="NZ_WBZJ01000001.1"/>
</dbReference>
<feature type="domain" description="FAD/NAD(P)-binding" evidence="11">
    <location>
        <begin position="3"/>
        <end position="312"/>
    </location>
</feature>
<evidence type="ECO:0000256" key="3">
    <source>
        <dbReference type="ARBA" id="ARBA00022630"/>
    </source>
</evidence>
<feature type="domain" description="Pyridine nucleotide-disulphide oxidoreductase dimerisation" evidence="10">
    <location>
        <begin position="336"/>
        <end position="445"/>
    </location>
</feature>
<keyword evidence="4 9" id="KW-0274">FAD</keyword>
<dbReference type="PIRSF" id="PIRSF000350">
    <property type="entry name" value="Mercury_reductase_MerA"/>
    <property type="match status" value="1"/>
</dbReference>
<dbReference type="PANTHER" id="PTHR22912">
    <property type="entry name" value="DISULFIDE OXIDOREDUCTASE"/>
    <property type="match status" value="1"/>
</dbReference>
<evidence type="ECO:0000256" key="6">
    <source>
        <dbReference type="ARBA" id="ARBA00023027"/>
    </source>
</evidence>
<evidence type="ECO:0000313" key="12">
    <source>
        <dbReference type="EMBL" id="KAB3523349.1"/>
    </source>
</evidence>
<reference evidence="12 13" key="1">
    <citation type="submission" date="2019-10" db="EMBL/GenBank/DDBJ databases">
        <title>Corynebacterium sp novel species isolated from the respiratory tract of Marmot.</title>
        <authorList>
            <person name="Zhang G."/>
        </authorList>
    </citation>
    <scope>NUCLEOTIDE SEQUENCE [LARGE SCALE GENOMIC DNA]</scope>
    <source>
        <strain evidence="12 13">336</strain>
    </source>
</reference>
<dbReference type="Proteomes" id="UP000436181">
    <property type="component" value="Unassembled WGS sequence"/>
</dbReference>
<keyword evidence="13" id="KW-1185">Reference proteome</keyword>
<gene>
    <name evidence="12" type="primary">mtr</name>
    <name evidence="12" type="ORF">F8377_04230</name>
</gene>
<sequence>MHFDLIIIGTGSGNSIPSPDNEHLSIAIIEKGVFGGTCINVGCIPTKMFVYPSDVIREIEGASRVSVQASVQEVDWQDLQRRIFSERIDPISEGGAKYRRGEETPNITLFEQAAEFVGPRTLKVGDEVITGDQIVLATGTRPFIPEYIQGVRHHTNESIMRLPEVPETLTILGGGIVAVEFAHVFSALGSRVTLVNRSPRLLRKLDDTIVERFNEQAAAQWDLKLGRTVERAEERGDSIALTLDDGTEIISDEVLVAMGRINNSDTLNVEAGGVEINDNGRILVDDYGRTSADGVWALGDASNEFELKHVANNEQRVVAHNIAHPDDLIALNHRAVPSGVFTHPQIATVGMTEAQARDTGRTLTVKVQNFGDVAYGWAMEDQVGIAKVIADAETGEILGAHVLGHQAATLIQPFVTAMTFGIDARVFAKNQYWPHPALTEVVENALLGLEFSSPDPEGLLP</sequence>
<dbReference type="SUPFAM" id="SSF55424">
    <property type="entry name" value="FAD/NAD-linked reductases, dimerisation (C-terminal) domain"/>
    <property type="match status" value="1"/>
</dbReference>
<dbReference type="InterPro" id="IPR004099">
    <property type="entry name" value="Pyr_nucl-diS_OxRdtase_dimer"/>
</dbReference>
<dbReference type="Pfam" id="PF07992">
    <property type="entry name" value="Pyr_redox_2"/>
    <property type="match status" value="1"/>
</dbReference>
<accession>A0ABQ6VG07</accession>
<dbReference type="PRINTS" id="PR00368">
    <property type="entry name" value="FADPNR"/>
</dbReference>
<organism evidence="12 13">
    <name type="scientific">Corynebacterium zhongnanshanii</name>
    <dbReference type="NCBI Taxonomy" id="2768834"/>
    <lineage>
        <taxon>Bacteria</taxon>
        <taxon>Bacillati</taxon>
        <taxon>Actinomycetota</taxon>
        <taxon>Actinomycetes</taxon>
        <taxon>Mycobacteriales</taxon>
        <taxon>Corynebacteriaceae</taxon>
        <taxon>Corynebacterium</taxon>
    </lineage>
</organism>
<evidence type="ECO:0000256" key="9">
    <source>
        <dbReference type="RuleBase" id="RU003691"/>
    </source>
</evidence>
<evidence type="ECO:0000259" key="11">
    <source>
        <dbReference type="Pfam" id="PF07992"/>
    </source>
</evidence>
<protein>
    <submittedName>
        <fullName evidence="12">Mycothione reductase</fullName>
        <ecNumber evidence="12">1.8.1.15</ecNumber>
    </submittedName>
</protein>
<dbReference type="EC" id="1.8.1.15" evidence="12"/>
<keyword evidence="7" id="KW-1015">Disulfide bond</keyword>
<keyword evidence="6" id="KW-0520">NAD</keyword>
<dbReference type="InterPro" id="IPR017817">
    <property type="entry name" value="Mycothione_reductase"/>
</dbReference>
<comment type="cofactor">
    <cofactor evidence="1">
        <name>FAD</name>
        <dbReference type="ChEBI" id="CHEBI:57692"/>
    </cofactor>
</comment>
<dbReference type="PROSITE" id="PS00076">
    <property type="entry name" value="PYRIDINE_REDOX_1"/>
    <property type="match status" value="1"/>
</dbReference>
<evidence type="ECO:0000256" key="4">
    <source>
        <dbReference type="ARBA" id="ARBA00022827"/>
    </source>
</evidence>
<dbReference type="Gene3D" id="3.30.390.30">
    <property type="match status" value="1"/>
</dbReference>
<dbReference type="Gene3D" id="3.50.50.60">
    <property type="entry name" value="FAD/NAD(P)-binding domain"/>
    <property type="match status" value="2"/>
</dbReference>
<dbReference type="InterPro" id="IPR016156">
    <property type="entry name" value="FAD/NAD-linked_Rdtase_dimer_sf"/>
</dbReference>
<dbReference type="NCBIfam" id="NF005884">
    <property type="entry name" value="PRK07846.1"/>
    <property type="match status" value="1"/>
</dbReference>
<evidence type="ECO:0000256" key="2">
    <source>
        <dbReference type="ARBA" id="ARBA00007532"/>
    </source>
</evidence>
<dbReference type="InterPro" id="IPR023753">
    <property type="entry name" value="FAD/NAD-binding_dom"/>
</dbReference>
<evidence type="ECO:0000256" key="5">
    <source>
        <dbReference type="ARBA" id="ARBA00023002"/>
    </source>
</evidence>
<name>A0ABQ6VG07_9CORY</name>
<dbReference type="InterPro" id="IPR001100">
    <property type="entry name" value="Pyr_nuc-diS_OxRdtase"/>
</dbReference>
<dbReference type="SUPFAM" id="SSF51905">
    <property type="entry name" value="FAD/NAD(P)-binding domain"/>
    <property type="match status" value="1"/>
</dbReference>
<evidence type="ECO:0000256" key="7">
    <source>
        <dbReference type="ARBA" id="ARBA00023157"/>
    </source>
</evidence>
<proteinExistence type="inferred from homology"/>
<dbReference type="EMBL" id="WBZJ01000001">
    <property type="protein sequence ID" value="KAB3523349.1"/>
    <property type="molecule type" value="Genomic_DNA"/>
</dbReference>
<dbReference type="GO" id="GO:0050627">
    <property type="term" value="F:mycothione reductase [NAD(P)H] activity"/>
    <property type="evidence" value="ECO:0007669"/>
    <property type="project" value="UniProtKB-EC"/>
</dbReference>
<dbReference type="InterPro" id="IPR012999">
    <property type="entry name" value="Pyr_OxRdtase_I_AS"/>
</dbReference>
<dbReference type="InterPro" id="IPR050151">
    <property type="entry name" value="Class-I_Pyr_Nuc-Dis_Oxidored"/>
</dbReference>
<dbReference type="InterPro" id="IPR036188">
    <property type="entry name" value="FAD/NAD-bd_sf"/>
</dbReference>
<comment type="similarity">
    <text evidence="2 9">Belongs to the class-I pyridine nucleotide-disulfide oxidoreductase family.</text>
</comment>
<keyword evidence="8 9" id="KW-0676">Redox-active center</keyword>
<evidence type="ECO:0000256" key="8">
    <source>
        <dbReference type="ARBA" id="ARBA00023284"/>
    </source>
</evidence>
<dbReference type="NCBIfam" id="TIGR03452">
    <property type="entry name" value="mycothione_red"/>
    <property type="match status" value="1"/>
</dbReference>
<keyword evidence="3 9" id="KW-0285">Flavoprotein</keyword>
<comment type="caution">
    <text evidence="12">The sequence shown here is derived from an EMBL/GenBank/DDBJ whole genome shotgun (WGS) entry which is preliminary data.</text>
</comment>
<evidence type="ECO:0000259" key="10">
    <source>
        <dbReference type="Pfam" id="PF02852"/>
    </source>
</evidence>
<evidence type="ECO:0000256" key="1">
    <source>
        <dbReference type="ARBA" id="ARBA00001974"/>
    </source>
</evidence>
<dbReference type="Pfam" id="PF02852">
    <property type="entry name" value="Pyr_redox_dim"/>
    <property type="match status" value="1"/>
</dbReference>
<dbReference type="PANTHER" id="PTHR22912:SF217">
    <property type="entry name" value="DIHYDROLIPOYL DEHYDROGENASE"/>
    <property type="match status" value="1"/>
</dbReference>